<proteinExistence type="predicted"/>
<dbReference type="Proteomes" id="UP001152795">
    <property type="component" value="Unassembled WGS sequence"/>
</dbReference>
<reference evidence="1" key="1">
    <citation type="submission" date="2020-04" db="EMBL/GenBank/DDBJ databases">
        <authorList>
            <person name="Alioto T."/>
            <person name="Alioto T."/>
            <person name="Gomez Garrido J."/>
        </authorList>
    </citation>
    <scope>NUCLEOTIDE SEQUENCE</scope>
    <source>
        <strain evidence="1">A484AB</strain>
    </source>
</reference>
<name>A0A6S7KDI6_PARCT</name>
<dbReference type="EMBL" id="CACRXK020033391">
    <property type="protein sequence ID" value="CAB4043856.1"/>
    <property type="molecule type" value="Genomic_DNA"/>
</dbReference>
<protein>
    <submittedName>
        <fullName evidence="1">Uncharacterized protein</fullName>
    </submittedName>
</protein>
<dbReference type="AlphaFoldDB" id="A0A6S7KDI6"/>
<dbReference type="OrthoDB" id="10586368at2759"/>
<gene>
    <name evidence="1" type="ORF">PACLA_8A051700</name>
</gene>
<keyword evidence="2" id="KW-1185">Reference proteome</keyword>
<evidence type="ECO:0000313" key="2">
    <source>
        <dbReference type="Proteomes" id="UP001152795"/>
    </source>
</evidence>
<evidence type="ECO:0000313" key="1">
    <source>
        <dbReference type="EMBL" id="CAB4043856.1"/>
    </source>
</evidence>
<sequence length="145" mass="16707">MEISHRKIFISICRKSTTNNVLFAADIPYPLLRAWYSLVVLKKPVQPSSEATTSVIPNYTFVDLLEHSIPGHSFAISRDEVTRSEVNKSLLRIASKVDMEYYNTRGRKRMALDSRSKKFHIFEGQTISLAQLQHESQQVHDELEE</sequence>
<comment type="caution">
    <text evidence="1">The sequence shown here is derived from an EMBL/GenBank/DDBJ whole genome shotgun (WGS) entry which is preliminary data.</text>
</comment>
<accession>A0A6S7KDI6</accession>
<organism evidence="1 2">
    <name type="scientific">Paramuricea clavata</name>
    <name type="common">Red gorgonian</name>
    <name type="synonym">Violescent sea-whip</name>
    <dbReference type="NCBI Taxonomy" id="317549"/>
    <lineage>
        <taxon>Eukaryota</taxon>
        <taxon>Metazoa</taxon>
        <taxon>Cnidaria</taxon>
        <taxon>Anthozoa</taxon>
        <taxon>Octocorallia</taxon>
        <taxon>Malacalcyonacea</taxon>
        <taxon>Plexauridae</taxon>
        <taxon>Paramuricea</taxon>
    </lineage>
</organism>